<dbReference type="GO" id="GO:0000287">
    <property type="term" value="F:magnesium ion binding"/>
    <property type="evidence" value="ECO:0007669"/>
    <property type="project" value="UniProtKB-UniRule"/>
</dbReference>
<organism evidence="8 9">
    <name type="scientific">Candidatus Blautia pullistercoris</name>
    <dbReference type="NCBI Taxonomy" id="2838499"/>
    <lineage>
        <taxon>Bacteria</taxon>
        <taxon>Bacillati</taxon>
        <taxon>Bacillota</taxon>
        <taxon>Clostridia</taxon>
        <taxon>Lachnospirales</taxon>
        <taxon>Lachnospiraceae</taxon>
        <taxon>Blautia</taxon>
    </lineage>
</organism>
<dbReference type="GO" id="GO:0006796">
    <property type="term" value="P:phosphate-containing compound metabolic process"/>
    <property type="evidence" value="ECO:0007669"/>
    <property type="project" value="InterPro"/>
</dbReference>
<comment type="function">
    <text evidence="7">Catalyzes the hydrolysis of inorganic pyrophosphate (PPi) forming two phosphate ions.</text>
</comment>
<comment type="caution">
    <text evidence="8">The sequence shown here is derived from an EMBL/GenBank/DDBJ whole genome shotgun (WGS) entry which is preliminary data.</text>
</comment>
<dbReference type="InterPro" id="IPR008162">
    <property type="entry name" value="Pyrophosphatase"/>
</dbReference>
<dbReference type="Pfam" id="PF00719">
    <property type="entry name" value="Pyrophosphatase"/>
    <property type="match status" value="1"/>
</dbReference>
<evidence type="ECO:0000313" key="9">
    <source>
        <dbReference type="Proteomes" id="UP000824230"/>
    </source>
</evidence>
<feature type="binding site" evidence="7">
    <location>
        <position position="56"/>
    </location>
    <ligand>
        <name>substrate</name>
    </ligand>
</feature>
<feature type="binding site" evidence="7">
    <location>
        <position position="103"/>
    </location>
    <ligand>
        <name>Mg(2+)</name>
        <dbReference type="ChEBI" id="CHEBI:18420"/>
        <label>1</label>
    </ligand>
</feature>
<proteinExistence type="inferred from homology"/>
<accession>A0A9D1VPE0</accession>
<dbReference type="GO" id="GO:0004427">
    <property type="term" value="F:inorganic diphosphate phosphatase activity"/>
    <property type="evidence" value="ECO:0007669"/>
    <property type="project" value="UniProtKB-UniRule"/>
</dbReference>
<dbReference type="CDD" id="cd00412">
    <property type="entry name" value="pyrophosphatase"/>
    <property type="match status" value="1"/>
</dbReference>
<feature type="binding site" evidence="7">
    <location>
        <position position="66"/>
    </location>
    <ligand>
        <name>Mg(2+)</name>
        <dbReference type="ChEBI" id="CHEBI:18420"/>
        <label>1</label>
    </ligand>
</feature>
<feature type="binding site" evidence="7">
    <location>
        <position position="71"/>
    </location>
    <ligand>
        <name>Mg(2+)</name>
        <dbReference type="ChEBI" id="CHEBI:18420"/>
        <label>1</label>
    </ligand>
</feature>
<feature type="binding site" evidence="7">
    <location>
        <position position="30"/>
    </location>
    <ligand>
        <name>substrate</name>
    </ligand>
</feature>
<evidence type="ECO:0000256" key="6">
    <source>
        <dbReference type="ARBA" id="ARBA00047820"/>
    </source>
</evidence>
<evidence type="ECO:0000256" key="3">
    <source>
        <dbReference type="ARBA" id="ARBA00022723"/>
    </source>
</evidence>
<evidence type="ECO:0000256" key="2">
    <source>
        <dbReference type="ARBA" id="ARBA00022490"/>
    </source>
</evidence>
<feature type="binding site" evidence="7">
    <location>
        <position position="44"/>
    </location>
    <ligand>
        <name>substrate</name>
    </ligand>
</feature>
<feature type="binding site" evidence="7">
    <location>
        <position position="71"/>
    </location>
    <ligand>
        <name>Mg(2+)</name>
        <dbReference type="ChEBI" id="CHEBI:18420"/>
        <label>2</label>
    </ligand>
</feature>
<reference evidence="8" key="2">
    <citation type="submission" date="2021-04" db="EMBL/GenBank/DDBJ databases">
        <authorList>
            <person name="Gilroy R."/>
        </authorList>
    </citation>
    <scope>NUCLEOTIDE SEQUENCE</scope>
    <source>
        <strain evidence="8">ChiHjej12B11-1927</strain>
    </source>
</reference>
<comment type="similarity">
    <text evidence="7">Belongs to the PPase family.</text>
</comment>
<evidence type="ECO:0000256" key="7">
    <source>
        <dbReference type="HAMAP-Rule" id="MF_00209"/>
    </source>
</evidence>
<comment type="subunit">
    <text evidence="7">Homohexamer.</text>
</comment>
<dbReference type="SUPFAM" id="SSF50324">
    <property type="entry name" value="Inorganic pyrophosphatase"/>
    <property type="match status" value="1"/>
</dbReference>
<reference evidence="8" key="1">
    <citation type="journal article" date="2021" name="PeerJ">
        <title>Extensive microbial diversity within the chicken gut microbiome revealed by metagenomics and culture.</title>
        <authorList>
            <person name="Gilroy R."/>
            <person name="Ravi A."/>
            <person name="Getino M."/>
            <person name="Pursley I."/>
            <person name="Horton D.L."/>
            <person name="Alikhan N.F."/>
            <person name="Baker D."/>
            <person name="Gharbi K."/>
            <person name="Hall N."/>
            <person name="Watson M."/>
            <person name="Adriaenssens E.M."/>
            <person name="Foster-Nyarko E."/>
            <person name="Jarju S."/>
            <person name="Secka A."/>
            <person name="Antonio M."/>
            <person name="Oren A."/>
            <person name="Chaudhuri R.R."/>
            <person name="La Ragione R."/>
            <person name="Hildebrand F."/>
            <person name="Pallen M.J."/>
        </authorList>
    </citation>
    <scope>NUCLEOTIDE SEQUENCE</scope>
    <source>
        <strain evidence="8">ChiHjej12B11-1927</strain>
    </source>
</reference>
<sequence length="183" mass="21064">MNIWHDISEERIYPTDFMAVIEIEKGSNKKYELDKETGMLSLDRILFTATHYPMNYGFIPRTYGDDKDPLDVLVLCSESILPMTLVRCYPIGVMKMEDGGMGDEKIIAIPYGDPTYMGYTDIHELPKHIFEELKHFFTIYKHLEGKSTTVNEFGGPIAAVEVIEKCMENYKKKFVDQTEEAQA</sequence>
<dbReference type="PANTHER" id="PTHR10286">
    <property type="entry name" value="INORGANIC PYROPHOSPHATASE"/>
    <property type="match status" value="1"/>
</dbReference>
<dbReference type="GO" id="GO:0005737">
    <property type="term" value="C:cytoplasm"/>
    <property type="evidence" value="ECO:0007669"/>
    <property type="project" value="UniProtKB-SubCell"/>
</dbReference>
<dbReference type="Gene3D" id="3.90.80.10">
    <property type="entry name" value="Inorganic pyrophosphatase"/>
    <property type="match status" value="1"/>
</dbReference>
<evidence type="ECO:0000256" key="5">
    <source>
        <dbReference type="ARBA" id="ARBA00022842"/>
    </source>
</evidence>
<feature type="binding site" evidence="7">
    <location>
        <position position="140"/>
    </location>
    <ligand>
        <name>substrate</name>
    </ligand>
</feature>
<dbReference type="HAMAP" id="MF_00209">
    <property type="entry name" value="Inorganic_PPase"/>
    <property type="match status" value="1"/>
</dbReference>
<keyword evidence="2 7" id="KW-0963">Cytoplasm</keyword>
<name>A0A9D1VPE0_9FIRM</name>
<gene>
    <name evidence="7" type="primary">ppa</name>
    <name evidence="8" type="ORF">H9738_13105</name>
</gene>
<comment type="cofactor">
    <cofactor evidence="1 7">
        <name>Mg(2+)</name>
        <dbReference type="ChEBI" id="CHEBI:18420"/>
    </cofactor>
</comment>
<dbReference type="FunFam" id="3.90.80.10:FF:000003">
    <property type="entry name" value="Inorganic pyrophosphatase"/>
    <property type="match status" value="1"/>
</dbReference>
<evidence type="ECO:0000256" key="1">
    <source>
        <dbReference type="ARBA" id="ARBA00001946"/>
    </source>
</evidence>
<keyword evidence="3 7" id="KW-0479">Metal-binding</keyword>
<keyword evidence="5 7" id="KW-0460">Magnesium</keyword>
<dbReference type="EC" id="3.6.1.1" evidence="7"/>
<dbReference type="EMBL" id="DXFG01000300">
    <property type="protein sequence ID" value="HIX38784.1"/>
    <property type="molecule type" value="Genomic_DNA"/>
</dbReference>
<keyword evidence="4 7" id="KW-0378">Hydrolase</keyword>
<dbReference type="AlphaFoldDB" id="A0A9D1VPE0"/>
<evidence type="ECO:0000313" key="8">
    <source>
        <dbReference type="EMBL" id="HIX38784.1"/>
    </source>
</evidence>
<dbReference type="Proteomes" id="UP000824230">
    <property type="component" value="Unassembled WGS sequence"/>
</dbReference>
<dbReference type="InterPro" id="IPR036649">
    <property type="entry name" value="Pyrophosphatase_sf"/>
</dbReference>
<protein>
    <recommendedName>
        <fullName evidence="7">Inorganic pyrophosphatase</fullName>
        <ecNumber evidence="7">3.6.1.1</ecNumber>
    </recommendedName>
    <alternativeName>
        <fullName evidence="7">Pyrophosphate phospho-hydrolase</fullName>
        <shortName evidence="7">PPase</shortName>
    </alternativeName>
</protein>
<comment type="catalytic activity">
    <reaction evidence="6 7">
        <text>diphosphate + H2O = 2 phosphate + H(+)</text>
        <dbReference type="Rhea" id="RHEA:24576"/>
        <dbReference type="ChEBI" id="CHEBI:15377"/>
        <dbReference type="ChEBI" id="CHEBI:15378"/>
        <dbReference type="ChEBI" id="CHEBI:33019"/>
        <dbReference type="ChEBI" id="CHEBI:43474"/>
        <dbReference type="EC" id="3.6.1.1"/>
    </reaction>
</comment>
<comment type="subcellular location">
    <subcellularLocation>
        <location evidence="7">Cytoplasm</location>
    </subcellularLocation>
</comment>
<evidence type="ECO:0000256" key="4">
    <source>
        <dbReference type="ARBA" id="ARBA00022801"/>
    </source>
</evidence>